<reference evidence="7" key="1">
    <citation type="submission" date="2023-06" db="EMBL/GenBank/DDBJ databases">
        <title>Egi l300058.</title>
        <authorList>
            <person name="Gao L."/>
            <person name="Fang B.-Z."/>
            <person name="Li W.-J."/>
        </authorList>
    </citation>
    <scope>NUCLEOTIDE SEQUENCE</scope>
    <source>
        <strain evidence="7">EGI L300058</strain>
    </source>
</reference>
<keyword evidence="4 7" id="KW-0378">Hydrolase</keyword>
<dbReference type="PIRSF" id="PIRSF015592">
    <property type="entry name" value="Prld-crbxl_pptds"/>
    <property type="match status" value="1"/>
</dbReference>
<comment type="catalytic activity">
    <reaction evidence="6">
        <text>Release of an N-terminal pyroglutamyl group from a polypeptide, the second amino acid generally not being Pro.</text>
        <dbReference type="EC" id="3.4.19.3"/>
    </reaction>
</comment>
<dbReference type="NCBIfam" id="NF009676">
    <property type="entry name" value="PRK13197.1"/>
    <property type="match status" value="1"/>
</dbReference>
<comment type="similarity">
    <text evidence="1">Belongs to the peptidase C15 family.</text>
</comment>
<dbReference type="InterPro" id="IPR016125">
    <property type="entry name" value="Peptidase_C15-like"/>
</dbReference>
<keyword evidence="8" id="KW-1185">Reference proteome</keyword>
<comment type="caution">
    <text evidence="7">The sequence shown here is derived from an EMBL/GenBank/DDBJ whole genome shotgun (WGS) entry which is preliminary data.</text>
</comment>
<dbReference type="EC" id="3.4.19.3" evidence="6"/>
<dbReference type="PROSITE" id="PS01334">
    <property type="entry name" value="PYRASE_CYS"/>
    <property type="match status" value="1"/>
</dbReference>
<proteinExistence type="inferred from homology"/>
<evidence type="ECO:0000256" key="5">
    <source>
        <dbReference type="ARBA" id="ARBA00022807"/>
    </source>
</evidence>
<evidence type="ECO:0000313" key="7">
    <source>
        <dbReference type="EMBL" id="MDN4481812.1"/>
    </source>
</evidence>
<evidence type="ECO:0000313" key="8">
    <source>
        <dbReference type="Proteomes" id="UP001172708"/>
    </source>
</evidence>
<evidence type="ECO:0000256" key="2">
    <source>
        <dbReference type="ARBA" id="ARBA00022490"/>
    </source>
</evidence>
<keyword evidence="3" id="KW-0645">Protease</keyword>
<dbReference type="InterPro" id="IPR033694">
    <property type="entry name" value="PGPEP1_Cys_AS"/>
</dbReference>
<evidence type="ECO:0000256" key="3">
    <source>
        <dbReference type="ARBA" id="ARBA00022670"/>
    </source>
</evidence>
<sequence length="212" mass="22131">MTTVLLTAFEPFASADRNPSWEAARTVAEEWAGDATVVAVCLPVEFEGATVAITRALDTHRPDVVLALGVAEGRTAITPERIAINVDDARIADNGGARPVDIPVVEGAPDGLFSTLPVKAIVQAIRDAGIAAELSASAGTYVCNHVFFTLQHALRDASARSGFIHVPASPEMRQADVGPTMEQTAITAGVRIAVETALTHATDVVVSEGTVH</sequence>
<gene>
    <name evidence="7" type="primary">pcp</name>
    <name evidence="7" type="ORF">QQX02_12855</name>
</gene>
<keyword evidence="5" id="KW-0788">Thiol protease</keyword>
<dbReference type="Proteomes" id="UP001172708">
    <property type="component" value="Unassembled WGS sequence"/>
</dbReference>
<protein>
    <recommendedName>
        <fullName evidence="6">Pyroglutamyl-peptidase I</fullName>
        <ecNumber evidence="6">3.4.19.3</ecNumber>
    </recommendedName>
</protein>
<dbReference type="EMBL" id="JAUHQA010000001">
    <property type="protein sequence ID" value="MDN4481812.1"/>
    <property type="molecule type" value="Genomic_DNA"/>
</dbReference>
<dbReference type="PANTHER" id="PTHR23402:SF1">
    <property type="entry name" value="PYROGLUTAMYL-PEPTIDASE I"/>
    <property type="match status" value="1"/>
</dbReference>
<dbReference type="InterPro" id="IPR036440">
    <property type="entry name" value="Peptidase_C15-like_sf"/>
</dbReference>
<dbReference type="SUPFAM" id="SSF53182">
    <property type="entry name" value="Pyrrolidone carboxyl peptidase (pyroglutamate aminopeptidase)"/>
    <property type="match status" value="1"/>
</dbReference>
<dbReference type="RefSeq" id="WP_301143563.1">
    <property type="nucleotide sequence ID" value="NZ_JAUHQA010000001.1"/>
</dbReference>
<dbReference type="Pfam" id="PF01470">
    <property type="entry name" value="Peptidase_C15"/>
    <property type="match status" value="1"/>
</dbReference>
<dbReference type="Gene3D" id="3.40.630.20">
    <property type="entry name" value="Peptidase C15, pyroglutamyl peptidase I-like"/>
    <property type="match status" value="1"/>
</dbReference>
<feature type="active site" evidence="6">
    <location>
        <position position="143"/>
    </location>
</feature>
<dbReference type="CDD" id="cd00501">
    <property type="entry name" value="Peptidase_C15"/>
    <property type="match status" value="1"/>
</dbReference>
<organism evidence="7 8">
    <name type="scientific">Demequina muriae</name>
    <dbReference type="NCBI Taxonomy" id="3051664"/>
    <lineage>
        <taxon>Bacteria</taxon>
        <taxon>Bacillati</taxon>
        <taxon>Actinomycetota</taxon>
        <taxon>Actinomycetes</taxon>
        <taxon>Micrococcales</taxon>
        <taxon>Demequinaceae</taxon>
        <taxon>Demequina</taxon>
    </lineage>
</organism>
<dbReference type="NCBIfam" id="TIGR00504">
    <property type="entry name" value="pyro_pdase"/>
    <property type="match status" value="1"/>
</dbReference>
<dbReference type="GO" id="GO:0016920">
    <property type="term" value="F:pyroglutamyl-peptidase activity"/>
    <property type="evidence" value="ECO:0007669"/>
    <property type="project" value="UniProtKB-EC"/>
</dbReference>
<evidence type="ECO:0000256" key="6">
    <source>
        <dbReference type="PROSITE-ProRule" id="PRU10077"/>
    </source>
</evidence>
<dbReference type="InterPro" id="IPR000816">
    <property type="entry name" value="Peptidase_C15"/>
</dbReference>
<keyword evidence="2" id="KW-0963">Cytoplasm</keyword>
<evidence type="ECO:0000256" key="4">
    <source>
        <dbReference type="ARBA" id="ARBA00022801"/>
    </source>
</evidence>
<accession>A0ABT8GK48</accession>
<evidence type="ECO:0000256" key="1">
    <source>
        <dbReference type="ARBA" id="ARBA00006641"/>
    </source>
</evidence>
<dbReference type="InterPro" id="IPR029762">
    <property type="entry name" value="PGP-I_bact-type"/>
</dbReference>
<dbReference type="PANTHER" id="PTHR23402">
    <property type="entry name" value="PROTEASE FAMILY C15 PYROGLUTAMYL-PEPTIDASE I-RELATED"/>
    <property type="match status" value="1"/>
</dbReference>
<name>A0ABT8GK48_9MICO</name>
<dbReference type="PRINTS" id="PR00706">
    <property type="entry name" value="PYROGLUPTASE"/>
</dbReference>